<dbReference type="AlphaFoldDB" id="A0AAE0ZLJ2"/>
<name>A0AAE0ZLJ2_9GAST</name>
<comment type="caution">
    <text evidence="1">The sequence shown here is derived from an EMBL/GenBank/DDBJ whole genome shotgun (WGS) entry which is preliminary data.</text>
</comment>
<dbReference type="EMBL" id="JAWDGP010003771">
    <property type="protein sequence ID" value="KAK3771126.1"/>
    <property type="molecule type" value="Genomic_DNA"/>
</dbReference>
<keyword evidence="2" id="KW-1185">Reference proteome</keyword>
<proteinExistence type="predicted"/>
<accession>A0AAE0ZLJ2</accession>
<evidence type="ECO:0000313" key="2">
    <source>
        <dbReference type="Proteomes" id="UP001283361"/>
    </source>
</evidence>
<reference evidence="1" key="1">
    <citation type="journal article" date="2023" name="G3 (Bethesda)">
        <title>A reference genome for the long-term kleptoplast-retaining sea slug Elysia crispata morphotype clarki.</title>
        <authorList>
            <person name="Eastman K.E."/>
            <person name="Pendleton A.L."/>
            <person name="Shaikh M.A."/>
            <person name="Suttiyut T."/>
            <person name="Ogas R."/>
            <person name="Tomko P."/>
            <person name="Gavelis G."/>
            <person name="Widhalm J.R."/>
            <person name="Wisecaver J.H."/>
        </authorList>
    </citation>
    <scope>NUCLEOTIDE SEQUENCE</scope>
    <source>
        <strain evidence="1">ECLA1</strain>
    </source>
</reference>
<protein>
    <submittedName>
        <fullName evidence="1">Uncharacterized protein</fullName>
    </submittedName>
</protein>
<organism evidence="1 2">
    <name type="scientific">Elysia crispata</name>
    <name type="common">lettuce slug</name>
    <dbReference type="NCBI Taxonomy" id="231223"/>
    <lineage>
        <taxon>Eukaryota</taxon>
        <taxon>Metazoa</taxon>
        <taxon>Spiralia</taxon>
        <taxon>Lophotrochozoa</taxon>
        <taxon>Mollusca</taxon>
        <taxon>Gastropoda</taxon>
        <taxon>Heterobranchia</taxon>
        <taxon>Euthyneura</taxon>
        <taxon>Panpulmonata</taxon>
        <taxon>Sacoglossa</taxon>
        <taxon>Placobranchoidea</taxon>
        <taxon>Plakobranchidae</taxon>
        <taxon>Elysia</taxon>
    </lineage>
</organism>
<sequence length="204" mass="22120">MGYENEQCKRQVVNGRVSGGRSLFRPPRSAMLTPDWLGLLRQGSVGALHCLLHYRHDQNETHKLDNKKTDSTTWHMFDQFLALIGLGRVKPLCNHLVRAGTNGMARNRHGKPASLFSRNTMAHEAGTELALQSTIGAIRSIEPKVVKFNSSPSLGASQLIRPCLTVGQAAGLLVLTADVRYISMAWPAAGGACDLAARGTPRPG</sequence>
<evidence type="ECO:0000313" key="1">
    <source>
        <dbReference type="EMBL" id="KAK3771126.1"/>
    </source>
</evidence>
<gene>
    <name evidence="1" type="ORF">RRG08_034142</name>
</gene>
<dbReference type="Proteomes" id="UP001283361">
    <property type="component" value="Unassembled WGS sequence"/>
</dbReference>